<comment type="subcellular location">
    <subcellularLocation>
        <location evidence="2">Cytoplasm</location>
        <location evidence="2">Cytoskeleton</location>
        <location evidence="2">Flagellum axoneme</location>
    </subcellularLocation>
    <subcellularLocation>
        <location evidence="15">Dynein axonemal particle</location>
    </subcellularLocation>
    <subcellularLocation>
        <location evidence="1">Endomembrane system</location>
    </subcellularLocation>
</comment>
<dbReference type="GO" id="GO:0120293">
    <property type="term" value="C:dynein axonemal particle"/>
    <property type="evidence" value="ECO:0007669"/>
    <property type="project" value="UniProtKB-SubCell"/>
</dbReference>
<dbReference type="SMART" id="SM00054">
    <property type="entry name" value="EFh"/>
    <property type="match status" value="3"/>
</dbReference>
<dbReference type="SMART" id="SM01262">
    <property type="entry name" value="LAMTOR"/>
    <property type="match status" value="1"/>
</dbReference>
<dbReference type="GO" id="GO:0016197">
    <property type="term" value="P:endosomal transport"/>
    <property type="evidence" value="ECO:0007669"/>
    <property type="project" value="InterPro"/>
</dbReference>
<dbReference type="GO" id="GO:0005509">
    <property type="term" value="F:calcium ion binding"/>
    <property type="evidence" value="ECO:0007669"/>
    <property type="project" value="InterPro"/>
</dbReference>
<keyword evidence="12" id="KW-0206">Cytoskeleton</keyword>
<sequence>MGASKSKPVLTEGDITFLEENTQFERRTIKELFDGFQEECPSGRLEEPQFRKVYGLLFPDGNADEFCRNAFRTFDADSNGYVDFREFLLALDMTSNGSAMDKLEWAFKLYDVDGNGVIDQKEIMKILNAVYQLQAGSQKFTPEETVKEKTERIFDKLNRDIDEVITRDEFMAGYTISEDGEYDERSQLLGNPVTNSIPSPYTEDNLYVPNSLPRRKADEQTLVDRILQETTASIIDVAALEAPAIDQHEFPDRSRQYHAKIQETGALKQWVKEERRRSTVSTATPLNPTAVLCDVPHPEKPLSMAPLSKEDHALILGATLRIAEGVRDIRVHPKEDLVLLDEFAKDVTPVSLAESSPHEDCLDYLDWTAISEAVDPSLSSRPTEYGSVLPSPRSPRPETPPGSTPRSSICAAEPTRVPLLQESVPEPGVIFLTETGTQWLLELPSVFVEAGSEEARLVEKANAQYGQLCIFKGSSDRYVEHNTQTLAPPAKTKSTQTAPLFKLEAGSQASAFELYDEVRSTQKAVDYQKTSPDNVERQLLGSLRTLERYMGGNHNQGCGVGEANFPGGVRVADSHYASLRFLVFPLFWTSYRVYRDFEADGLDSSWNCVSTTGKGNLSLQPKDAADESKVPLVQYLWSYLWPKGEVTQIAVSPVVPHLLATCAPDAVLCWSAKSPLFPERLFSLGTLRPISLVFCPALPSLLAVGTHQGEILLFQVDDGTLTTPDPTSMPRCRFQTSWISPSPAHRGPVWQLHWLSSEKDLKLQELLSCAVDGRISIWRLDPERMALDLQSNILHEKPSSPADVRNPEGSLTTVASILSAAPVPSEDMKVRQVLIGDQYGQLVLYNTESKSRPVEVRKGHMLSVFAVRFSPFSNDIFMSCSGDWTLSIWHTSQDGPCITLDSTRPVLDCAWLPSHSTYLLLLLPDSLELWDIATSTLHPRCTVSASSLSRISGSPEESDSRFTCLKLLPHNQCVLLGDSTGRLHTLRIRALPPVPENQRSSLENVLRSTSRWQA</sequence>
<evidence type="ECO:0000256" key="3">
    <source>
        <dbReference type="ARBA" id="ARBA00022490"/>
    </source>
</evidence>
<dbReference type="PANTHER" id="PTHR12442:SF12">
    <property type="entry name" value="DYNEIN AXONEMAL INTERMEDIATE CHAIN 4"/>
    <property type="match status" value="1"/>
</dbReference>
<dbReference type="InterPro" id="IPR018247">
    <property type="entry name" value="EF_Hand_1_Ca_BS"/>
</dbReference>
<dbReference type="PANTHER" id="PTHR12442">
    <property type="entry name" value="DYNEIN INTERMEDIATE CHAIN"/>
    <property type="match status" value="1"/>
</dbReference>
<dbReference type="GO" id="GO:0045121">
    <property type="term" value="C:membrane raft"/>
    <property type="evidence" value="ECO:0007669"/>
    <property type="project" value="InterPro"/>
</dbReference>
<keyword evidence="4" id="KW-0853">WD repeat</keyword>
<keyword evidence="9" id="KW-0969">Cilium</keyword>
<keyword evidence="13" id="KW-0966">Cell projection</keyword>
<dbReference type="SUPFAM" id="SSF47473">
    <property type="entry name" value="EF-hand"/>
    <property type="match status" value="1"/>
</dbReference>
<dbReference type="InterPro" id="IPR015943">
    <property type="entry name" value="WD40/YVTN_repeat-like_dom_sf"/>
</dbReference>
<dbReference type="EMBL" id="OB661739">
    <property type="protein sequence ID" value="CAD7228877.1"/>
    <property type="molecule type" value="Genomic_DNA"/>
</dbReference>
<dbReference type="GO" id="GO:0043410">
    <property type="term" value="P:positive regulation of MAPK cascade"/>
    <property type="evidence" value="ECO:0007669"/>
    <property type="project" value="InterPro"/>
</dbReference>
<accession>A0A7R8WC73</accession>
<evidence type="ECO:0000256" key="18">
    <source>
        <dbReference type="SAM" id="MobiDB-lite"/>
    </source>
</evidence>
<dbReference type="InterPro" id="IPR002048">
    <property type="entry name" value="EF_hand_dom"/>
</dbReference>
<keyword evidence="11" id="KW-0564">Palmitate</keyword>
<keyword evidence="5" id="KW-0519">Myristate</keyword>
<keyword evidence="14" id="KW-0449">Lipoprotein</keyword>
<evidence type="ECO:0000256" key="2">
    <source>
        <dbReference type="ARBA" id="ARBA00004611"/>
    </source>
</evidence>
<evidence type="ECO:0000256" key="14">
    <source>
        <dbReference type="ARBA" id="ARBA00023288"/>
    </source>
</evidence>
<evidence type="ECO:0000256" key="12">
    <source>
        <dbReference type="ARBA" id="ARBA00023212"/>
    </source>
</evidence>
<dbReference type="PRINTS" id="PR00450">
    <property type="entry name" value="RECOVERIN"/>
</dbReference>
<evidence type="ECO:0000256" key="7">
    <source>
        <dbReference type="ARBA" id="ARBA00022837"/>
    </source>
</evidence>
<dbReference type="Pfam" id="PF15454">
    <property type="entry name" value="LAMTOR"/>
    <property type="match status" value="1"/>
</dbReference>
<dbReference type="GO" id="GO:0045504">
    <property type="term" value="F:dynein heavy chain binding"/>
    <property type="evidence" value="ECO:0007669"/>
    <property type="project" value="TreeGrafter"/>
</dbReference>
<keyword evidence="3" id="KW-0963">Cytoplasm</keyword>
<evidence type="ECO:0000256" key="11">
    <source>
        <dbReference type="ARBA" id="ARBA00023139"/>
    </source>
</evidence>
<name>A0A7R8WC73_9CRUS</name>
<evidence type="ECO:0000256" key="9">
    <source>
        <dbReference type="ARBA" id="ARBA00023069"/>
    </source>
</evidence>
<dbReference type="GO" id="GO:0007040">
    <property type="term" value="P:lysosome organization"/>
    <property type="evidence" value="ECO:0007669"/>
    <property type="project" value="InterPro"/>
</dbReference>
<dbReference type="PROSITE" id="PS00018">
    <property type="entry name" value="EF_HAND_1"/>
    <property type="match status" value="2"/>
</dbReference>
<dbReference type="SMART" id="SM00320">
    <property type="entry name" value="WD40"/>
    <property type="match status" value="5"/>
</dbReference>
<dbReference type="InterPro" id="IPR050687">
    <property type="entry name" value="Dynein_IC"/>
</dbReference>
<dbReference type="Gene3D" id="2.130.10.10">
    <property type="entry name" value="YVTN repeat-like/Quinoprotein amine dehydrogenase"/>
    <property type="match status" value="2"/>
</dbReference>
<feature type="compositionally biased region" description="Pro residues" evidence="18">
    <location>
        <begin position="392"/>
        <end position="403"/>
    </location>
</feature>
<evidence type="ECO:0000256" key="10">
    <source>
        <dbReference type="ARBA" id="ARBA00023136"/>
    </source>
</evidence>
<keyword evidence="7" id="KW-0106">Calcium</keyword>
<keyword evidence="6" id="KW-0677">Repeat</keyword>
<dbReference type="Gene3D" id="1.10.238.10">
    <property type="entry name" value="EF-hand"/>
    <property type="match status" value="1"/>
</dbReference>
<dbReference type="GO" id="GO:0005858">
    <property type="term" value="C:axonemal dynein complex"/>
    <property type="evidence" value="ECO:0007669"/>
    <property type="project" value="TreeGrafter"/>
</dbReference>
<dbReference type="InterPro" id="IPR001680">
    <property type="entry name" value="WD40_rpt"/>
</dbReference>
<evidence type="ECO:0000313" key="19">
    <source>
        <dbReference type="EMBL" id="CAD7228877.1"/>
    </source>
</evidence>
<keyword evidence="8" id="KW-0282">Flagellum</keyword>
<dbReference type="InterPro" id="IPR011992">
    <property type="entry name" value="EF-hand-dom_pair"/>
</dbReference>
<dbReference type="GO" id="GO:0032008">
    <property type="term" value="P:positive regulation of TOR signaling"/>
    <property type="evidence" value="ECO:0007669"/>
    <property type="project" value="InterPro"/>
</dbReference>
<proteinExistence type="predicted"/>
<dbReference type="GO" id="GO:0071230">
    <property type="term" value="P:cellular response to amino acid stimulus"/>
    <property type="evidence" value="ECO:0007669"/>
    <property type="project" value="InterPro"/>
</dbReference>
<evidence type="ECO:0000256" key="8">
    <source>
        <dbReference type="ARBA" id="ARBA00022846"/>
    </source>
</evidence>
<evidence type="ECO:0000256" key="6">
    <source>
        <dbReference type="ARBA" id="ARBA00022737"/>
    </source>
</evidence>
<dbReference type="GO" id="GO:0042632">
    <property type="term" value="P:cholesterol homeostasis"/>
    <property type="evidence" value="ECO:0007669"/>
    <property type="project" value="InterPro"/>
</dbReference>
<dbReference type="AlphaFoldDB" id="A0A7R8WC73"/>
<dbReference type="PROSITE" id="PS50222">
    <property type="entry name" value="EF_HAND_2"/>
    <property type="match status" value="2"/>
</dbReference>
<protein>
    <recommendedName>
        <fullName evidence="16">Dynein axonemal intermediate chain 4</fullName>
    </recommendedName>
    <alternativeName>
        <fullName evidence="17">WD repeat-containing protein 78</fullName>
    </alternativeName>
</protein>
<dbReference type="Pfam" id="PF13202">
    <property type="entry name" value="EF-hand_5"/>
    <property type="match status" value="1"/>
</dbReference>
<dbReference type="GO" id="GO:0045503">
    <property type="term" value="F:dynein light chain binding"/>
    <property type="evidence" value="ECO:0007669"/>
    <property type="project" value="TreeGrafter"/>
</dbReference>
<dbReference type="SUPFAM" id="SSF50978">
    <property type="entry name" value="WD40 repeat-like"/>
    <property type="match status" value="1"/>
</dbReference>
<evidence type="ECO:0000256" key="13">
    <source>
        <dbReference type="ARBA" id="ARBA00023273"/>
    </source>
</evidence>
<evidence type="ECO:0000256" key="15">
    <source>
        <dbReference type="ARBA" id="ARBA00024190"/>
    </source>
</evidence>
<evidence type="ECO:0000256" key="1">
    <source>
        <dbReference type="ARBA" id="ARBA00004308"/>
    </source>
</evidence>
<reference evidence="19" key="1">
    <citation type="submission" date="2020-11" db="EMBL/GenBank/DDBJ databases">
        <authorList>
            <person name="Tran Van P."/>
        </authorList>
    </citation>
    <scope>NUCLEOTIDE SEQUENCE</scope>
</reference>
<feature type="region of interest" description="Disordered" evidence="18">
    <location>
        <begin position="377"/>
        <end position="409"/>
    </location>
</feature>
<dbReference type="GO" id="GO:0003341">
    <property type="term" value="P:cilium movement"/>
    <property type="evidence" value="ECO:0007669"/>
    <property type="project" value="TreeGrafter"/>
</dbReference>
<keyword evidence="10" id="KW-0472">Membrane</keyword>
<organism evidence="19">
    <name type="scientific">Cyprideis torosa</name>
    <dbReference type="NCBI Taxonomy" id="163714"/>
    <lineage>
        <taxon>Eukaryota</taxon>
        <taxon>Metazoa</taxon>
        <taxon>Ecdysozoa</taxon>
        <taxon>Arthropoda</taxon>
        <taxon>Crustacea</taxon>
        <taxon>Oligostraca</taxon>
        <taxon>Ostracoda</taxon>
        <taxon>Podocopa</taxon>
        <taxon>Podocopida</taxon>
        <taxon>Cytherocopina</taxon>
        <taxon>Cytheroidea</taxon>
        <taxon>Cytherideidae</taxon>
        <taxon>Cyprideis</taxon>
    </lineage>
</organism>
<dbReference type="CDD" id="cd00051">
    <property type="entry name" value="EFh"/>
    <property type="match status" value="2"/>
</dbReference>
<evidence type="ECO:0000256" key="4">
    <source>
        <dbReference type="ARBA" id="ARBA00022574"/>
    </source>
</evidence>
<evidence type="ECO:0000256" key="17">
    <source>
        <dbReference type="ARBA" id="ARBA00041557"/>
    </source>
</evidence>
<dbReference type="GO" id="GO:0071986">
    <property type="term" value="C:Ragulator complex"/>
    <property type="evidence" value="ECO:0007669"/>
    <property type="project" value="InterPro"/>
</dbReference>
<dbReference type="PROSITE" id="PS50082">
    <property type="entry name" value="WD_REPEATS_2"/>
    <property type="match status" value="1"/>
</dbReference>
<dbReference type="InterPro" id="IPR036322">
    <property type="entry name" value="WD40_repeat_dom_sf"/>
</dbReference>
<dbReference type="OrthoDB" id="191686at2759"/>
<dbReference type="GO" id="GO:0031902">
    <property type="term" value="C:late endosome membrane"/>
    <property type="evidence" value="ECO:0007669"/>
    <property type="project" value="InterPro"/>
</dbReference>
<gene>
    <name evidence="19" type="ORF">CTOB1V02_LOCUS6755</name>
</gene>
<dbReference type="GO" id="GO:0001919">
    <property type="term" value="P:regulation of receptor recycling"/>
    <property type="evidence" value="ECO:0007669"/>
    <property type="project" value="InterPro"/>
</dbReference>
<dbReference type="Pfam" id="PF13499">
    <property type="entry name" value="EF-hand_7"/>
    <property type="match status" value="1"/>
</dbReference>
<evidence type="ECO:0000256" key="5">
    <source>
        <dbReference type="ARBA" id="ARBA00022707"/>
    </source>
</evidence>
<evidence type="ECO:0000256" key="16">
    <source>
        <dbReference type="ARBA" id="ARBA00040002"/>
    </source>
</evidence>
<dbReference type="InterPro" id="IPR028209">
    <property type="entry name" value="LAMTOR1/MEH1"/>
</dbReference>